<proteinExistence type="predicted"/>
<keyword evidence="3" id="KW-1185">Reference proteome</keyword>
<reference evidence="2 3" key="1">
    <citation type="submission" date="2013-09" db="EMBL/GenBank/DDBJ databases">
        <title>Biodegradation of hydrocarbons in the deep terrestrial subsurface : characterization of a microbial consortium composed of two Desulfotomaculum species originating from a deep geological formation.</title>
        <authorList>
            <person name="Aullo T."/>
            <person name="Berlendis S."/>
            <person name="Lascourreges J.-F."/>
            <person name="Dessort D."/>
            <person name="Saint-Laurent S."/>
            <person name="Schraauwers B."/>
            <person name="Mas J."/>
            <person name="Magot M."/>
            <person name="Ranchou-Peyruse A."/>
        </authorList>
    </citation>
    <scope>NUCLEOTIDE SEQUENCE [LARGE SCALE GENOMIC DNA]</scope>
    <source>
        <strain evidence="2 3">Bs107</strain>
    </source>
</reference>
<comment type="caution">
    <text evidence="2">The sequence shown here is derived from an EMBL/GenBank/DDBJ whole genome shotgun (WGS) entry which is preliminary data.</text>
</comment>
<evidence type="ECO:0000313" key="2">
    <source>
        <dbReference type="EMBL" id="PHJ39997.1"/>
    </source>
</evidence>
<dbReference type="Proteomes" id="UP000222564">
    <property type="component" value="Unassembled WGS sequence"/>
</dbReference>
<dbReference type="RefSeq" id="WP_099081861.1">
    <property type="nucleotide sequence ID" value="NZ_AWQQ01000002.1"/>
</dbReference>
<keyword evidence="1" id="KW-1133">Transmembrane helix</keyword>
<protein>
    <submittedName>
        <fullName evidence="2">Uncharacterized protein</fullName>
    </submittedName>
</protein>
<sequence>MKDGVRDVAWVYVNINAIYFFIFTPGSAALFISGRTSSQYSLRETFTIGSLIFVAAFLFISFWQENAIKQFIDIMMAAAGISGGKINVSVISRMLFIEYVLAVVLGLWELIINVGILPCKNKGVKTNRDNLLQKTFIMYRKSGIRPYVKVMLKDGQNISGECLRYSWDDKGSLLLKDADNPEKQIWVPLNDDVKIEFVNSPSVIDVIENEQKVFAYRRVLNWMAEGYGDEIYGKKEKSISEPPVE</sequence>
<gene>
    <name evidence="2" type="ORF">P378_00305</name>
</gene>
<dbReference type="AlphaFoldDB" id="A0A2C6MC18"/>
<dbReference type="EMBL" id="AWQQ01000002">
    <property type="protein sequence ID" value="PHJ39997.1"/>
    <property type="molecule type" value="Genomic_DNA"/>
</dbReference>
<evidence type="ECO:0000256" key="1">
    <source>
        <dbReference type="SAM" id="Phobius"/>
    </source>
</evidence>
<name>A0A2C6MC18_9FIRM</name>
<feature type="transmembrane region" description="Helical" evidence="1">
    <location>
        <begin position="12"/>
        <end position="33"/>
    </location>
</feature>
<organism evidence="2 3">
    <name type="scientific">Desulforamulus profundi</name>
    <dbReference type="NCBI Taxonomy" id="1383067"/>
    <lineage>
        <taxon>Bacteria</taxon>
        <taxon>Bacillati</taxon>
        <taxon>Bacillota</taxon>
        <taxon>Clostridia</taxon>
        <taxon>Eubacteriales</taxon>
        <taxon>Peptococcaceae</taxon>
        <taxon>Desulforamulus</taxon>
    </lineage>
</organism>
<accession>A0A2C6MC18</accession>
<feature type="transmembrane region" description="Helical" evidence="1">
    <location>
        <begin position="95"/>
        <end position="117"/>
    </location>
</feature>
<keyword evidence="1" id="KW-0812">Transmembrane</keyword>
<feature type="transmembrane region" description="Helical" evidence="1">
    <location>
        <begin position="45"/>
        <end position="64"/>
    </location>
</feature>
<dbReference type="OrthoDB" id="1727345at2"/>
<evidence type="ECO:0000313" key="3">
    <source>
        <dbReference type="Proteomes" id="UP000222564"/>
    </source>
</evidence>
<keyword evidence="1" id="KW-0472">Membrane</keyword>